<comment type="caution">
    <text evidence="2">The sequence shown here is derived from an EMBL/GenBank/DDBJ whole genome shotgun (WGS) entry which is preliminary data.</text>
</comment>
<dbReference type="Proteomes" id="UP001295794">
    <property type="component" value="Unassembled WGS sequence"/>
</dbReference>
<name>A0AAD2GUL3_9AGAR</name>
<dbReference type="AlphaFoldDB" id="A0AAD2GUL3"/>
<proteinExistence type="predicted"/>
<evidence type="ECO:0000256" key="1">
    <source>
        <dbReference type="SAM" id="MobiDB-lite"/>
    </source>
</evidence>
<evidence type="ECO:0000313" key="2">
    <source>
        <dbReference type="EMBL" id="CAK5262940.1"/>
    </source>
</evidence>
<organism evidence="2 3">
    <name type="scientific">Mycena citricolor</name>
    <dbReference type="NCBI Taxonomy" id="2018698"/>
    <lineage>
        <taxon>Eukaryota</taxon>
        <taxon>Fungi</taxon>
        <taxon>Dikarya</taxon>
        <taxon>Basidiomycota</taxon>
        <taxon>Agaricomycotina</taxon>
        <taxon>Agaricomycetes</taxon>
        <taxon>Agaricomycetidae</taxon>
        <taxon>Agaricales</taxon>
        <taxon>Marasmiineae</taxon>
        <taxon>Mycenaceae</taxon>
        <taxon>Mycena</taxon>
    </lineage>
</organism>
<evidence type="ECO:0000313" key="3">
    <source>
        <dbReference type="Proteomes" id="UP001295794"/>
    </source>
</evidence>
<protein>
    <submittedName>
        <fullName evidence="2">Uncharacterized protein</fullName>
    </submittedName>
</protein>
<reference evidence="2" key="1">
    <citation type="submission" date="2023-11" db="EMBL/GenBank/DDBJ databases">
        <authorList>
            <person name="De Vega J J."/>
            <person name="De Vega J J."/>
        </authorList>
    </citation>
    <scope>NUCLEOTIDE SEQUENCE</scope>
</reference>
<dbReference type="EMBL" id="CAVNYO010000028">
    <property type="protein sequence ID" value="CAK5262940.1"/>
    <property type="molecule type" value="Genomic_DNA"/>
</dbReference>
<gene>
    <name evidence="2" type="ORF">MYCIT1_LOCUS2038</name>
</gene>
<sequence>MRRPRKGHVLRSCGDETQPITPTARSTTRNALPELRLYPHLFGVIEPRHTRCQMPPGKPKVLCAHRRAGGTPLAVGRRSCWRWNSAIGGTSLTADATHVRTRFLQPFSSLPSISTVTGELLDQLVAVKILDEESRKVSLLGICLWLMRLGSWTSCFRGGRKPR</sequence>
<keyword evidence="3" id="KW-1185">Reference proteome</keyword>
<accession>A0AAD2GUL3</accession>
<feature type="region of interest" description="Disordered" evidence="1">
    <location>
        <begin position="1"/>
        <end position="25"/>
    </location>
</feature>